<organism evidence="2 3">
    <name type="scientific">Gracilibacillus thailandensis</name>
    <dbReference type="NCBI Taxonomy" id="563735"/>
    <lineage>
        <taxon>Bacteria</taxon>
        <taxon>Bacillati</taxon>
        <taxon>Bacillota</taxon>
        <taxon>Bacilli</taxon>
        <taxon>Bacillales</taxon>
        <taxon>Bacillaceae</taxon>
        <taxon>Gracilibacillus</taxon>
    </lineage>
</organism>
<accession>A0A6N7QYF4</accession>
<evidence type="ECO:0000256" key="1">
    <source>
        <dbReference type="SAM" id="Coils"/>
    </source>
</evidence>
<gene>
    <name evidence="2" type="ORF">GH885_06035</name>
</gene>
<name>A0A6N7QYF4_9BACI</name>
<dbReference type="RefSeq" id="WP_018931967.1">
    <property type="nucleotide sequence ID" value="NZ_JBHUMW010000018.1"/>
</dbReference>
<evidence type="ECO:0000313" key="2">
    <source>
        <dbReference type="EMBL" id="MRI65905.1"/>
    </source>
</evidence>
<evidence type="ECO:0000313" key="3">
    <source>
        <dbReference type="Proteomes" id="UP000435187"/>
    </source>
</evidence>
<reference evidence="2 3" key="1">
    <citation type="submission" date="2019-10" db="EMBL/GenBank/DDBJ databases">
        <title>Gracilibacillus salitolerans sp. nov., a moderate halophile isolated from a saline soil in northwest China.</title>
        <authorList>
            <person name="Gan L."/>
        </authorList>
    </citation>
    <scope>NUCLEOTIDE SEQUENCE [LARGE SCALE GENOMIC DNA]</scope>
    <source>
        <strain evidence="2 3">TP2-8</strain>
    </source>
</reference>
<dbReference type="Proteomes" id="UP000435187">
    <property type="component" value="Unassembled WGS sequence"/>
</dbReference>
<sequence>MEEMNQELKKLSKSLAGVTVTSVLKKHKITNEETITNQLSQDQKQELKNIAENLESLVGDFTAKNKPENFKKELDSVESPIRELMKKVNKKESGK</sequence>
<proteinExistence type="predicted"/>
<dbReference type="AlphaFoldDB" id="A0A6N7QYF4"/>
<keyword evidence="1" id="KW-0175">Coiled coil</keyword>
<comment type="caution">
    <text evidence="2">The sequence shown here is derived from an EMBL/GenBank/DDBJ whole genome shotgun (WGS) entry which is preliminary data.</text>
</comment>
<keyword evidence="3" id="KW-1185">Reference proteome</keyword>
<feature type="coiled-coil region" evidence="1">
    <location>
        <begin position="1"/>
        <end position="64"/>
    </location>
</feature>
<protein>
    <submittedName>
        <fullName evidence="2">Uncharacterized protein</fullName>
    </submittedName>
</protein>
<dbReference type="EMBL" id="WJEE01000009">
    <property type="protein sequence ID" value="MRI65905.1"/>
    <property type="molecule type" value="Genomic_DNA"/>
</dbReference>